<dbReference type="InterPro" id="IPR036312">
    <property type="entry name" value="Bifun_inhib/LTP/seed_sf"/>
</dbReference>
<feature type="chain" id="PRO_5035428386" evidence="13">
    <location>
        <begin position="27"/>
        <end position="554"/>
    </location>
</feature>
<evidence type="ECO:0000256" key="7">
    <source>
        <dbReference type="ARBA" id="ARBA00022989"/>
    </source>
</evidence>
<dbReference type="PANTHER" id="PTHR12428:SF34">
    <property type="entry name" value="MITOCHONDRIAL INNER MEMBRANE PROTEIN OXA1-LIKE"/>
    <property type="match status" value="1"/>
</dbReference>
<evidence type="ECO:0000256" key="5">
    <source>
        <dbReference type="ARBA" id="ARBA00022448"/>
    </source>
</evidence>
<dbReference type="GO" id="GO:0008289">
    <property type="term" value="F:lipid binding"/>
    <property type="evidence" value="ECO:0007669"/>
    <property type="project" value="UniProtKB-KW"/>
</dbReference>
<evidence type="ECO:0000313" key="16">
    <source>
        <dbReference type="EMBL" id="KAF3448700.1"/>
    </source>
</evidence>
<keyword evidence="7" id="KW-1133">Transmembrane helix</keyword>
<dbReference type="PRINTS" id="PR00382">
    <property type="entry name" value="LIPIDTRNSFER"/>
</dbReference>
<keyword evidence="13" id="KW-0732">Signal</keyword>
<dbReference type="Pfam" id="PF00234">
    <property type="entry name" value="Tryp_alpha_amyl"/>
    <property type="match status" value="1"/>
</dbReference>
<evidence type="ECO:0000256" key="13">
    <source>
        <dbReference type="SAM" id="SignalP"/>
    </source>
</evidence>
<keyword evidence="8" id="KW-0446">Lipid-binding</keyword>
<dbReference type="InterPro" id="IPR000528">
    <property type="entry name" value="Plant_nsLTP"/>
</dbReference>
<dbReference type="Gene3D" id="1.10.110.10">
    <property type="entry name" value="Plant lipid-transfer and hydrophobic proteins"/>
    <property type="match status" value="1"/>
</dbReference>
<evidence type="ECO:0000259" key="14">
    <source>
        <dbReference type="Pfam" id="PF00234"/>
    </source>
</evidence>
<comment type="similarity">
    <text evidence="3">Belongs to the plant LTP family.</text>
</comment>
<keyword evidence="17" id="KW-1185">Reference proteome</keyword>
<feature type="region of interest" description="Disordered" evidence="12">
    <location>
        <begin position="511"/>
        <end position="533"/>
    </location>
</feature>
<evidence type="ECO:0000313" key="17">
    <source>
        <dbReference type="Proteomes" id="UP000796880"/>
    </source>
</evidence>
<evidence type="ECO:0000256" key="12">
    <source>
        <dbReference type="SAM" id="MobiDB-lite"/>
    </source>
</evidence>
<dbReference type="NCBIfam" id="TIGR03592">
    <property type="entry name" value="yidC_oxa1_cterm"/>
    <property type="match status" value="1"/>
</dbReference>
<dbReference type="Proteomes" id="UP000796880">
    <property type="component" value="Unassembled WGS sequence"/>
</dbReference>
<keyword evidence="6 11" id="KW-0812">Transmembrane</keyword>
<comment type="caution">
    <text evidence="16">The sequence shown here is derived from an EMBL/GenBank/DDBJ whole genome shotgun (WGS) entry which is preliminary data.</text>
</comment>
<name>A0A8K0MKC0_9ROSA</name>
<dbReference type="SUPFAM" id="SSF47699">
    <property type="entry name" value="Bifunctional inhibitor/lipid-transfer protein/seed storage 2S albumin"/>
    <property type="match status" value="1"/>
</dbReference>
<dbReference type="PANTHER" id="PTHR12428">
    <property type="entry name" value="OXA1"/>
    <property type="match status" value="1"/>
</dbReference>
<feature type="signal peptide" evidence="13">
    <location>
        <begin position="1"/>
        <end position="26"/>
    </location>
</feature>
<comment type="similarity">
    <text evidence="4">Belongs to the OXA1/ALB3/YidC (TC 2.A.9.2) family.</text>
</comment>
<dbReference type="GO" id="GO:0005743">
    <property type="term" value="C:mitochondrial inner membrane"/>
    <property type="evidence" value="ECO:0007669"/>
    <property type="project" value="TreeGrafter"/>
</dbReference>
<accession>A0A8K0MKC0</accession>
<protein>
    <submittedName>
        <fullName evidence="16">Uncharacterized protein</fullName>
    </submittedName>
</protein>
<comment type="subcellular location">
    <subcellularLocation>
        <location evidence="2 11">Membrane</location>
        <topology evidence="2 11">Multi-pass membrane protein</topology>
    </subcellularLocation>
</comment>
<dbReference type="CDD" id="cd01960">
    <property type="entry name" value="nsLTP1"/>
    <property type="match status" value="1"/>
</dbReference>
<dbReference type="GO" id="GO:0032977">
    <property type="term" value="F:membrane insertase activity"/>
    <property type="evidence" value="ECO:0007669"/>
    <property type="project" value="InterPro"/>
</dbReference>
<evidence type="ECO:0000256" key="8">
    <source>
        <dbReference type="ARBA" id="ARBA00023121"/>
    </source>
</evidence>
<evidence type="ECO:0000256" key="9">
    <source>
        <dbReference type="ARBA" id="ARBA00023136"/>
    </source>
</evidence>
<sequence length="554" mass="60842">MMADNQTVVVMRIVVIVVCLMVCGSAMDGSVPCSNVINELAPCLPYLMKYEVQPETSCCYGVEDVTKYANDKSGREGICECVKAAVINAGPIFDLSLIASLPQSCGLSVPMPSISPAIDCTKRAISIRAHITARPCHPSVCHIFHDDDRKHQPVDDHFSSQNWNNFLQRRHFSNSFSKTNPGGFGSFYPDGRFTNALLSPTSGSAFCRYMSTAIEEGSDKIELMTDVAEVLTDTTVQAVASQVPAVSEVAIAAADSYLPVKMLQYFIDAVHTYTGLNWWASIALTTLLIRGLTVPLLINQLKATSKLTIMRPHLEEIKQQMQDRAMDPTAVAEGQKQMQKLFKEHGVSPFTPLKGLFIQGPVFISFFLAISNMAEKVPSFKTGGAYWFIDLTTPDSFYILPVLTGLSFLITVECNMQEGLEGNPIAGTMKNVSRGLAVLTVPFTMNFPKAIFCYWVTSNFFSLVYGLALKNVAVKKLLGLPEIPVQPPSTAPKPAPFSVFSALKKPSTVAQEPNSLPVESSKVQERKKSSSSIINQRLRSLEKQVKGRKKNKKR</sequence>
<comment type="function">
    <text evidence="1">Plant non-specific lipid-transfer proteins transfer phospholipids as well as galactolipids across membranes. May play a role in wax or cutin deposition in the cell walls of expanding epidermal cells and certain secretory tissues.</text>
</comment>
<organism evidence="16 17">
    <name type="scientific">Rhamnella rubrinervis</name>
    <dbReference type="NCBI Taxonomy" id="2594499"/>
    <lineage>
        <taxon>Eukaryota</taxon>
        <taxon>Viridiplantae</taxon>
        <taxon>Streptophyta</taxon>
        <taxon>Embryophyta</taxon>
        <taxon>Tracheophyta</taxon>
        <taxon>Spermatophyta</taxon>
        <taxon>Magnoliopsida</taxon>
        <taxon>eudicotyledons</taxon>
        <taxon>Gunneridae</taxon>
        <taxon>Pentapetalae</taxon>
        <taxon>rosids</taxon>
        <taxon>fabids</taxon>
        <taxon>Rosales</taxon>
        <taxon>Rhamnaceae</taxon>
        <taxon>rhamnoid group</taxon>
        <taxon>Rhamneae</taxon>
        <taxon>Rhamnella</taxon>
    </lineage>
</organism>
<comment type="similarity">
    <text evidence="11">Belongs to the OXA1/ALB3/YidC family.</text>
</comment>
<keyword evidence="5" id="KW-0813">Transport</keyword>
<reference evidence="16" key="1">
    <citation type="submission" date="2020-03" db="EMBL/GenBank/DDBJ databases">
        <title>A high-quality chromosome-level genome assembly of a woody plant with both climbing and erect habits, Rhamnella rubrinervis.</title>
        <authorList>
            <person name="Lu Z."/>
            <person name="Yang Y."/>
            <person name="Zhu X."/>
            <person name="Sun Y."/>
        </authorList>
    </citation>
    <scope>NUCLEOTIDE SEQUENCE</scope>
    <source>
        <strain evidence="16">BYM</strain>
        <tissue evidence="16">Leaf</tissue>
    </source>
</reference>
<dbReference type="GO" id="GO:0032979">
    <property type="term" value="P:protein insertion into mitochondrial inner membrane from matrix"/>
    <property type="evidence" value="ECO:0007669"/>
    <property type="project" value="TreeGrafter"/>
</dbReference>
<dbReference type="CDD" id="cd20069">
    <property type="entry name" value="5TM_Oxa1-like"/>
    <property type="match status" value="1"/>
</dbReference>
<evidence type="ECO:0000256" key="2">
    <source>
        <dbReference type="ARBA" id="ARBA00004141"/>
    </source>
</evidence>
<proteinExistence type="inferred from homology"/>
<dbReference type="GO" id="GO:0006869">
    <property type="term" value="P:lipid transport"/>
    <property type="evidence" value="ECO:0007669"/>
    <property type="project" value="InterPro"/>
</dbReference>
<evidence type="ECO:0000256" key="1">
    <source>
        <dbReference type="ARBA" id="ARBA00003211"/>
    </source>
</evidence>
<evidence type="ECO:0000256" key="10">
    <source>
        <dbReference type="ARBA" id="ARBA00023157"/>
    </source>
</evidence>
<feature type="domain" description="Membrane insertase YidC/Oxa/ALB C-terminal" evidence="15">
    <location>
        <begin position="278"/>
        <end position="466"/>
    </location>
</feature>
<keyword evidence="9" id="KW-0472">Membrane</keyword>
<evidence type="ECO:0000256" key="6">
    <source>
        <dbReference type="ARBA" id="ARBA00022692"/>
    </source>
</evidence>
<dbReference type="EMBL" id="VOIH02000004">
    <property type="protein sequence ID" value="KAF3448700.1"/>
    <property type="molecule type" value="Genomic_DNA"/>
</dbReference>
<evidence type="ECO:0000256" key="11">
    <source>
        <dbReference type="RuleBase" id="RU003945"/>
    </source>
</evidence>
<dbReference type="AlphaFoldDB" id="A0A8K0MKC0"/>
<dbReference type="InterPro" id="IPR028055">
    <property type="entry name" value="YidC/Oxa/ALB_C"/>
</dbReference>
<keyword evidence="10" id="KW-1015">Disulfide bond</keyword>
<feature type="domain" description="Bifunctional inhibitor/plant lipid transfer protein/seed storage helical" evidence="14">
    <location>
        <begin position="33"/>
        <end position="111"/>
    </location>
</feature>
<evidence type="ECO:0000256" key="4">
    <source>
        <dbReference type="ARBA" id="ARBA00010583"/>
    </source>
</evidence>
<dbReference type="OrthoDB" id="2148490at2759"/>
<evidence type="ECO:0000256" key="3">
    <source>
        <dbReference type="ARBA" id="ARBA00009748"/>
    </source>
</evidence>
<dbReference type="Pfam" id="PF02096">
    <property type="entry name" value="60KD_IMP"/>
    <property type="match status" value="1"/>
</dbReference>
<dbReference type="InterPro" id="IPR001708">
    <property type="entry name" value="YidC/ALB3/OXA1/COX18"/>
</dbReference>
<evidence type="ECO:0000259" key="15">
    <source>
        <dbReference type="Pfam" id="PF02096"/>
    </source>
</evidence>
<gene>
    <name evidence="16" type="ORF">FNV43_RR09413</name>
</gene>
<dbReference type="InterPro" id="IPR016140">
    <property type="entry name" value="Bifunc_inhib/LTP/seed_store"/>
</dbReference>